<gene>
    <name evidence="3" type="ORF">N789_00285</name>
</gene>
<dbReference type="Proteomes" id="UP000029385">
    <property type="component" value="Unassembled WGS sequence"/>
</dbReference>
<keyword evidence="2" id="KW-1133">Transmembrane helix</keyword>
<dbReference type="STRING" id="1121015.GCA_000420545_01004"/>
<evidence type="ECO:0000313" key="3">
    <source>
        <dbReference type="EMBL" id="KFN44477.1"/>
    </source>
</evidence>
<evidence type="ECO:0000256" key="2">
    <source>
        <dbReference type="SAM" id="Phobius"/>
    </source>
</evidence>
<reference evidence="3 4" key="1">
    <citation type="submission" date="2013-09" db="EMBL/GenBank/DDBJ databases">
        <title>Genome sequencing of Arenimonas oryziterrae.</title>
        <authorList>
            <person name="Chen F."/>
            <person name="Wang G."/>
        </authorList>
    </citation>
    <scope>NUCLEOTIDE SEQUENCE [LARGE SCALE GENOMIC DNA]</scope>
    <source>
        <strain evidence="3 4">YC6267</strain>
    </source>
</reference>
<dbReference type="OrthoDB" id="6008404at2"/>
<dbReference type="PATRIC" id="fig|1121015.4.peg.59"/>
<proteinExistence type="predicted"/>
<evidence type="ECO:0000256" key="1">
    <source>
        <dbReference type="SAM" id="MobiDB-lite"/>
    </source>
</evidence>
<feature type="transmembrane region" description="Helical" evidence="2">
    <location>
        <begin position="30"/>
        <end position="50"/>
    </location>
</feature>
<accession>A0A091AYY5</accession>
<comment type="caution">
    <text evidence="3">The sequence shown here is derived from an EMBL/GenBank/DDBJ whole genome shotgun (WGS) entry which is preliminary data.</text>
</comment>
<dbReference type="eggNOG" id="COG0810">
    <property type="taxonomic scope" value="Bacteria"/>
</dbReference>
<feature type="region of interest" description="Disordered" evidence="1">
    <location>
        <begin position="87"/>
        <end position="116"/>
    </location>
</feature>
<protein>
    <submittedName>
        <fullName evidence="3">Uncharacterized protein</fullName>
    </submittedName>
</protein>
<evidence type="ECO:0000313" key="4">
    <source>
        <dbReference type="Proteomes" id="UP000029385"/>
    </source>
</evidence>
<dbReference type="AlphaFoldDB" id="A0A091AYY5"/>
<keyword evidence="2" id="KW-0812">Transmembrane</keyword>
<dbReference type="EMBL" id="AVCI01000001">
    <property type="protein sequence ID" value="KFN44477.1"/>
    <property type="molecule type" value="Genomic_DNA"/>
</dbReference>
<dbReference type="RefSeq" id="WP_022968648.1">
    <property type="nucleotide sequence ID" value="NZ_ATVD01000002.1"/>
</dbReference>
<sequence length="296" mass="32759">MQAAFDELPVPAPWRPLSLAKPAPRVGFRWSVPLLAVIASLHVLAFAWLARAMSPETPSMSPDAIEVSYITRQETRLEPMVVHLPASAEPTPVEPPSETPTETSPDAPPPEPENVPLQIYDAAGRVKLPESLIAELAKVDSNDRVFEYQIPGINAAGTFFDRPPALAYEATRFDQYWQPDQDLLTELLTEAVEKSTKEIRIRIPGNPQAKIVCKVSLLALGGACGVQRNDNGFVLKEDDPATLSAQEQKQCQAWWDLIVAAKSQDIWRKTRALYESECRKPLERKPPEVPLPATAQ</sequence>
<organism evidence="3 4">
    <name type="scientific">Arenimonas oryziterrae DSM 21050 = YC6267</name>
    <dbReference type="NCBI Taxonomy" id="1121015"/>
    <lineage>
        <taxon>Bacteria</taxon>
        <taxon>Pseudomonadati</taxon>
        <taxon>Pseudomonadota</taxon>
        <taxon>Gammaproteobacteria</taxon>
        <taxon>Lysobacterales</taxon>
        <taxon>Lysobacteraceae</taxon>
        <taxon>Arenimonas</taxon>
    </lineage>
</organism>
<name>A0A091AYY5_9GAMM</name>
<keyword evidence="4" id="KW-1185">Reference proteome</keyword>
<keyword evidence="2" id="KW-0472">Membrane</keyword>